<keyword evidence="8" id="KW-1133">Transmembrane helix</keyword>
<dbReference type="GO" id="GO:0034220">
    <property type="term" value="P:monoatomic ion transmembrane transport"/>
    <property type="evidence" value="ECO:0007669"/>
    <property type="project" value="UniProtKB-KW"/>
</dbReference>
<evidence type="ECO:0000313" key="13">
    <source>
        <dbReference type="EMBL" id="SSX05004.1"/>
    </source>
</evidence>
<dbReference type="EMBL" id="UFQS01000565">
    <property type="protein sequence ID" value="SSX05004.1"/>
    <property type="molecule type" value="Genomic_DNA"/>
</dbReference>
<evidence type="ECO:0000256" key="7">
    <source>
        <dbReference type="ARBA" id="ARBA00022737"/>
    </source>
</evidence>
<evidence type="ECO:0000256" key="6">
    <source>
        <dbReference type="ARBA" id="ARBA00022729"/>
    </source>
</evidence>
<organism evidence="14">
    <name type="scientific">Culicoides sonorensis</name>
    <name type="common">Biting midge</name>
    <dbReference type="NCBI Taxonomy" id="179676"/>
    <lineage>
        <taxon>Eukaryota</taxon>
        <taxon>Metazoa</taxon>
        <taxon>Ecdysozoa</taxon>
        <taxon>Arthropoda</taxon>
        <taxon>Hexapoda</taxon>
        <taxon>Insecta</taxon>
        <taxon>Pterygota</taxon>
        <taxon>Neoptera</taxon>
        <taxon>Endopterygota</taxon>
        <taxon>Diptera</taxon>
        <taxon>Nematocera</taxon>
        <taxon>Chironomoidea</taxon>
        <taxon>Ceratopogonidae</taxon>
        <taxon>Ceratopogoninae</taxon>
        <taxon>Culicoides</taxon>
        <taxon>Monoculicoides</taxon>
    </lineage>
</organism>
<proteinExistence type="predicted"/>
<reference evidence="13" key="1">
    <citation type="submission" date="2018-04" db="EMBL/GenBank/DDBJ databases">
        <authorList>
            <person name="Go L.Y."/>
            <person name="Mitchell J.A."/>
        </authorList>
    </citation>
    <scope>NUCLEOTIDE SEQUENCE</scope>
    <source>
        <tissue evidence="13">Whole organism</tissue>
    </source>
</reference>
<reference evidence="14" key="2">
    <citation type="submission" date="2018-07" db="EMBL/GenBank/DDBJ databases">
        <authorList>
            <person name="Quirk P.G."/>
            <person name="Krulwich T.A."/>
        </authorList>
    </citation>
    <scope>NUCLEOTIDE SEQUENCE</scope>
</reference>
<evidence type="ECO:0000256" key="9">
    <source>
        <dbReference type="ARBA" id="ARBA00023065"/>
    </source>
</evidence>
<keyword evidence="5" id="KW-0812">Transmembrane</keyword>
<dbReference type="GO" id="GO:0005886">
    <property type="term" value="C:plasma membrane"/>
    <property type="evidence" value="ECO:0007669"/>
    <property type="project" value="UniProtKB-SubCell"/>
</dbReference>
<evidence type="ECO:0000313" key="14">
    <source>
        <dbReference type="EMBL" id="SSX25366.1"/>
    </source>
</evidence>
<accession>A0A336M520</accession>
<dbReference type="PRINTS" id="PR00019">
    <property type="entry name" value="LEURICHRPT"/>
</dbReference>
<evidence type="ECO:0000256" key="10">
    <source>
        <dbReference type="ARBA" id="ARBA00023136"/>
    </source>
</evidence>
<dbReference type="InterPro" id="IPR032675">
    <property type="entry name" value="LRR_dom_sf"/>
</dbReference>
<dbReference type="AlphaFoldDB" id="A0A336M520"/>
<sequence>MNCNELESLDLSYNQIKELPHDIFQFTSQLKAINLAGNQLSELDVNIFNNLSSLQVLDLSKNNFRKLSTEIFKNLNQLLHLSISGNPLMEFDVEKILRYTTNLKEINIAETFLPCQRLEKILNVLKNANVSIQFTNMSQQIESNEGNAMSKSNNYDFINVNDSICLNDEQFEYQKLLMAPIEEQTLKLLKDFRTFNRNQERIINRLLELENNFKFLEQGLLKIMTEMREEMNQLKISIENSEKSKSTNNENK</sequence>
<gene>
    <name evidence="14" type="primary">CSON012250</name>
</gene>
<evidence type="ECO:0000256" key="8">
    <source>
        <dbReference type="ARBA" id="ARBA00022989"/>
    </source>
</evidence>
<dbReference type="Gene3D" id="3.80.10.10">
    <property type="entry name" value="Ribonuclease Inhibitor"/>
    <property type="match status" value="1"/>
</dbReference>
<dbReference type="SMART" id="SM00369">
    <property type="entry name" value="LRR_TYP"/>
    <property type="match status" value="3"/>
</dbReference>
<evidence type="ECO:0000256" key="4">
    <source>
        <dbReference type="ARBA" id="ARBA00022614"/>
    </source>
</evidence>
<keyword evidence="4" id="KW-0433">Leucine-rich repeat</keyword>
<dbReference type="PANTHER" id="PTHR46473:SF10">
    <property type="entry name" value="LD45603P-RELATED"/>
    <property type="match status" value="1"/>
</dbReference>
<keyword evidence="10" id="KW-0472">Membrane</keyword>
<evidence type="ECO:0000256" key="11">
    <source>
        <dbReference type="ARBA" id="ARBA00023157"/>
    </source>
</evidence>
<keyword evidence="2" id="KW-0813">Transport</keyword>
<protein>
    <submittedName>
        <fullName evidence="14">CSON012250 protein</fullName>
    </submittedName>
</protein>
<keyword evidence="3" id="KW-1003">Cell membrane</keyword>
<dbReference type="PANTHER" id="PTHR46473">
    <property type="entry name" value="GH08155P"/>
    <property type="match status" value="1"/>
</dbReference>
<dbReference type="Pfam" id="PF00560">
    <property type="entry name" value="LRR_1"/>
    <property type="match status" value="1"/>
</dbReference>
<keyword evidence="6" id="KW-0732">Signal</keyword>
<keyword evidence="11" id="KW-1015">Disulfide bond</keyword>
<name>A0A336M520_CULSO</name>
<dbReference type="EMBL" id="UFQT01000565">
    <property type="protein sequence ID" value="SSX25366.1"/>
    <property type="molecule type" value="Genomic_DNA"/>
</dbReference>
<dbReference type="SUPFAM" id="SSF52058">
    <property type="entry name" value="L domain-like"/>
    <property type="match status" value="1"/>
</dbReference>
<dbReference type="VEuPathDB" id="VectorBase:CSON012250"/>
<dbReference type="InterPro" id="IPR051432">
    <property type="entry name" value="KCNMA1_auxiliary"/>
</dbReference>
<evidence type="ECO:0000256" key="5">
    <source>
        <dbReference type="ARBA" id="ARBA00022692"/>
    </source>
</evidence>
<keyword evidence="7" id="KW-0677">Repeat</keyword>
<evidence type="ECO:0000256" key="2">
    <source>
        <dbReference type="ARBA" id="ARBA00022448"/>
    </source>
</evidence>
<dbReference type="Pfam" id="PF13855">
    <property type="entry name" value="LRR_8"/>
    <property type="match status" value="1"/>
</dbReference>
<evidence type="ECO:0000256" key="3">
    <source>
        <dbReference type="ARBA" id="ARBA00022475"/>
    </source>
</evidence>
<dbReference type="PROSITE" id="PS51450">
    <property type="entry name" value="LRR"/>
    <property type="match status" value="2"/>
</dbReference>
<dbReference type="InterPro" id="IPR003591">
    <property type="entry name" value="Leu-rich_rpt_typical-subtyp"/>
</dbReference>
<dbReference type="InterPro" id="IPR001611">
    <property type="entry name" value="Leu-rich_rpt"/>
</dbReference>
<keyword evidence="9" id="KW-0406">Ion transport</keyword>
<comment type="subcellular location">
    <subcellularLocation>
        <location evidence="1">Cell membrane</location>
        <topology evidence="1">Single-pass membrane protein</topology>
    </subcellularLocation>
</comment>
<keyword evidence="12" id="KW-0407">Ion channel</keyword>
<evidence type="ECO:0000256" key="1">
    <source>
        <dbReference type="ARBA" id="ARBA00004162"/>
    </source>
</evidence>
<evidence type="ECO:0000256" key="12">
    <source>
        <dbReference type="ARBA" id="ARBA00023303"/>
    </source>
</evidence>